<dbReference type="RefSeq" id="WP_144979690.1">
    <property type="nucleotide sequence ID" value="NZ_CP037920.1"/>
</dbReference>
<dbReference type="EMBL" id="CP037920">
    <property type="protein sequence ID" value="QDT94643.1"/>
    <property type="molecule type" value="Genomic_DNA"/>
</dbReference>
<reference evidence="1 2" key="1">
    <citation type="submission" date="2019-03" db="EMBL/GenBank/DDBJ databases">
        <title>Deep-cultivation of Planctomycetes and their phenomic and genomic characterization uncovers novel biology.</title>
        <authorList>
            <person name="Wiegand S."/>
            <person name="Jogler M."/>
            <person name="Boedeker C."/>
            <person name="Pinto D."/>
            <person name="Vollmers J."/>
            <person name="Rivas-Marin E."/>
            <person name="Kohn T."/>
            <person name="Peeters S.H."/>
            <person name="Heuer A."/>
            <person name="Rast P."/>
            <person name="Oberbeckmann S."/>
            <person name="Bunk B."/>
            <person name="Jeske O."/>
            <person name="Meyerdierks A."/>
            <person name="Storesund J.E."/>
            <person name="Kallscheuer N."/>
            <person name="Luecker S."/>
            <person name="Lage O.M."/>
            <person name="Pohl T."/>
            <person name="Merkel B.J."/>
            <person name="Hornburger P."/>
            <person name="Mueller R.-W."/>
            <person name="Bruemmer F."/>
            <person name="Labrenz M."/>
            <person name="Spormann A.M."/>
            <person name="Op den Camp H."/>
            <person name="Overmann J."/>
            <person name="Amann R."/>
            <person name="Jetten M.S.M."/>
            <person name="Mascher T."/>
            <person name="Medema M.H."/>
            <person name="Devos D.P."/>
            <person name="Kaster A.-K."/>
            <person name="Ovreas L."/>
            <person name="Rohde M."/>
            <person name="Galperin M.Y."/>
            <person name="Jogler C."/>
        </authorList>
    </citation>
    <scope>NUCLEOTIDE SEQUENCE [LARGE SCALE GENOMIC DNA]</scope>
    <source>
        <strain evidence="1 2">V144</strain>
    </source>
</reference>
<organism evidence="1 2">
    <name type="scientific">Gimesia aquarii</name>
    <dbReference type="NCBI Taxonomy" id="2527964"/>
    <lineage>
        <taxon>Bacteria</taxon>
        <taxon>Pseudomonadati</taxon>
        <taxon>Planctomycetota</taxon>
        <taxon>Planctomycetia</taxon>
        <taxon>Planctomycetales</taxon>
        <taxon>Planctomycetaceae</taxon>
        <taxon>Gimesia</taxon>
    </lineage>
</organism>
<dbReference type="KEGG" id="gaw:V144x_00740"/>
<gene>
    <name evidence="1" type="ORF">V144x_00740</name>
</gene>
<evidence type="ECO:0000313" key="2">
    <source>
        <dbReference type="Proteomes" id="UP000318704"/>
    </source>
</evidence>
<name>A0A517VNT4_9PLAN</name>
<sequence length="454" mass="50200">MAAPDFPRSFQFDLPLFANDSGPVSPWNQNVKEKKPVEISDPQARAAYDIFRNFSEDQLNKDRARLQTMIDNGEQGTPAFEKLQNSITKQEKTFENGGGGGAQFPFVNHDEFSFPIYKVKRNMNGKLPTKEVSCLPYEICPFPPPWFPRKGNKKNGFTALEVPTSEGQIRPSGPTDLGSDGAVILYDVETKTEYDFWQVTTHLDAQGKSTGGGIAGDEILSTGTVSRFDVAGIGARHPEVDPSGSSRASGLPYLGGLLLPEDFADGIKSKIKHALIFAMPQLRYFPDRHPDHPPNWVYPATRTEFSNSIANPNALAAGQRILLGDVLHGRGHFKDTTSDLIEDESLPPIVRIFLEVLHNFGAYLVDGAGGFAFAAEDIHTANMKEQQAKDLISPHKLDEQATPWQNVIEILNHYLCCKLLDGAGLAFAYFDETNGFRPNFAVAEDLTSFYREQC</sequence>
<protein>
    <submittedName>
        <fullName evidence="1">Uncharacterized protein</fullName>
    </submittedName>
</protein>
<evidence type="ECO:0000313" key="1">
    <source>
        <dbReference type="EMBL" id="QDT94643.1"/>
    </source>
</evidence>
<dbReference type="Proteomes" id="UP000318704">
    <property type="component" value="Chromosome"/>
</dbReference>
<proteinExistence type="predicted"/>
<dbReference type="AlphaFoldDB" id="A0A517VNT4"/>
<accession>A0A517VNT4</accession>